<evidence type="ECO:0000259" key="4">
    <source>
        <dbReference type="PROSITE" id="PS50888"/>
    </source>
</evidence>
<dbReference type="PROSITE" id="PS50888">
    <property type="entry name" value="BHLH"/>
    <property type="match status" value="1"/>
</dbReference>
<sequence length="91" mass="10575">MRGRNEMSSWTTSTQQSERERLRQVYVNRAFANLRKILPSYPINKKMSKHEILRGAIHYIAFLERVRASQDRRALLQDNQAAVDDSGNANV</sequence>
<evidence type="ECO:0000256" key="3">
    <source>
        <dbReference type="ARBA" id="ARBA00023163"/>
    </source>
</evidence>
<dbReference type="InterPro" id="IPR036638">
    <property type="entry name" value="HLH_DNA-bd_sf"/>
</dbReference>
<dbReference type="Pfam" id="PF00010">
    <property type="entry name" value="HLH"/>
    <property type="match status" value="1"/>
</dbReference>
<dbReference type="PANTHER" id="PTHR13864:SF15">
    <property type="entry name" value="T-CELL ACUTE LYMPHOCYTIC LEUKEMIA PROTEIN 1 HOMOLOG-RELATED"/>
    <property type="match status" value="1"/>
</dbReference>
<dbReference type="AlphaFoldDB" id="A0A914UHR6"/>
<protein>
    <submittedName>
        <fullName evidence="6">BHLH domain-containing protein</fullName>
    </submittedName>
</protein>
<dbReference type="GO" id="GO:0046983">
    <property type="term" value="F:protein dimerization activity"/>
    <property type="evidence" value="ECO:0007669"/>
    <property type="project" value="InterPro"/>
</dbReference>
<accession>A0A914UHR6</accession>
<evidence type="ECO:0000313" key="6">
    <source>
        <dbReference type="WBParaSite" id="PSAMB.scaffold10008size4430.g32948.t1"/>
    </source>
</evidence>
<feature type="domain" description="BHLH" evidence="4">
    <location>
        <begin position="11"/>
        <end position="63"/>
    </location>
</feature>
<keyword evidence="2" id="KW-0238">DNA-binding</keyword>
<dbReference type="GO" id="GO:0000978">
    <property type="term" value="F:RNA polymerase II cis-regulatory region sequence-specific DNA binding"/>
    <property type="evidence" value="ECO:0007669"/>
    <property type="project" value="TreeGrafter"/>
</dbReference>
<proteinExistence type="predicted"/>
<dbReference type="GO" id="GO:0000981">
    <property type="term" value="F:DNA-binding transcription factor activity, RNA polymerase II-specific"/>
    <property type="evidence" value="ECO:0007669"/>
    <property type="project" value="InterPro"/>
</dbReference>
<dbReference type="WBParaSite" id="PSAMB.scaffold10008size4430.g32948.t1">
    <property type="protein sequence ID" value="PSAMB.scaffold10008size4430.g32948.t1"/>
    <property type="gene ID" value="PSAMB.scaffold10008size4430.g32948"/>
</dbReference>
<dbReference type="SMART" id="SM00353">
    <property type="entry name" value="HLH"/>
    <property type="match status" value="1"/>
</dbReference>
<dbReference type="PANTHER" id="PTHR13864">
    <property type="entry name" value="T-CELL ACUTE LYMPHOCYTIC LEUKEMIA/STEM CELL LEUKEMIA-RELATED"/>
    <property type="match status" value="1"/>
</dbReference>
<keyword evidence="5" id="KW-1185">Reference proteome</keyword>
<keyword evidence="3" id="KW-0804">Transcription</keyword>
<dbReference type="Gene3D" id="4.10.280.10">
    <property type="entry name" value="Helix-loop-helix DNA-binding domain"/>
    <property type="match status" value="1"/>
</dbReference>
<dbReference type="InterPro" id="IPR040238">
    <property type="entry name" value="TAL-like"/>
</dbReference>
<evidence type="ECO:0000313" key="5">
    <source>
        <dbReference type="Proteomes" id="UP000887566"/>
    </source>
</evidence>
<evidence type="ECO:0000256" key="2">
    <source>
        <dbReference type="ARBA" id="ARBA00023125"/>
    </source>
</evidence>
<evidence type="ECO:0000256" key="1">
    <source>
        <dbReference type="ARBA" id="ARBA00023015"/>
    </source>
</evidence>
<dbReference type="InterPro" id="IPR011598">
    <property type="entry name" value="bHLH_dom"/>
</dbReference>
<name>A0A914UHR6_9BILA</name>
<keyword evidence="1" id="KW-0805">Transcription regulation</keyword>
<dbReference type="SUPFAM" id="SSF47459">
    <property type="entry name" value="HLH, helix-loop-helix DNA-binding domain"/>
    <property type="match status" value="1"/>
</dbReference>
<organism evidence="5 6">
    <name type="scientific">Plectus sambesii</name>
    <dbReference type="NCBI Taxonomy" id="2011161"/>
    <lineage>
        <taxon>Eukaryota</taxon>
        <taxon>Metazoa</taxon>
        <taxon>Ecdysozoa</taxon>
        <taxon>Nematoda</taxon>
        <taxon>Chromadorea</taxon>
        <taxon>Plectida</taxon>
        <taxon>Plectina</taxon>
        <taxon>Plectoidea</taxon>
        <taxon>Plectidae</taxon>
        <taxon>Plectus</taxon>
    </lineage>
</organism>
<reference evidence="6" key="1">
    <citation type="submission" date="2022-11" db="UniProtKB">
        <authorList>
            <consortium name="WormBaseParasite"/>
        </authorList>
    </citation>
    <scope>IDENTIFICATION</scope>
</reference>
<dbReference type="Proteomes" id="UP000887566">
    <property type="component" value="Unplaced"/>
</dbReference>